<gene>
    <name evidence="2" type="ORF">AX774_g7171</name>
</gene>
<dbReference type="InterPro" id="IPR001969">
    <property type="entry name" value="Aspartic_peptidase_AS"/>
</dbReference>
<dbReference type="AlphaFoldDB" id="A0A1R1PEL7"/>
<sequence length="183" mass="20024">MVRSELKEVCGTDNLEKVKALSTITQPPSTNCKATIFLFNCECTVVIDTGAACSVMTQALADKFQLSIDHSAQEILLMADGTPQVTLGKVWKVPVLIKNISFPADVLIMAGNSNDTFVLGVDWIKKHNVIIDLNNDKASIPYKNSNISWDISTQVKYCDQLVGWAKEVSLIEVTAQTNTRSSS</sequence>
<comment type="caution">
    <text evidence="2">The sequence shown here is derived from an EMBL/GenBank/DDBJ whole genome shotgun (WGS) entry which is preliminary data.</text>
</comment>
<evidence type="ECO:0000256" key="1">
    <source>
        <dbReference type="ARBA" id="ARBA00022750"/>
    </source>
</evidence>
<keyword evidence="1" id="KW-0064">Aspartyl protease</keyword>
<keyword evidence="1" id="KW-0645">Protease</keyword>
<proteinExistence type="predicted"/>
<keyword evidence="3" id="KW-1185">Reference proteome</keyword>
<organism evidence="2 3">
    <name type="scientific">Zancudomyces culisetae</name>
    <name type="common">Gut fungus</name>
    <name type="synonym">Smittium culisetae</name>
    <dbReference type="NCBI Taxonomy" id="1213189"/>
    <lineage>
        <taxon>Eukaryota</taxon>
        <taxon>Fungi</taxon>
        <taxon>Fungi incertae sedis</taxon>
        <taxon>Zoopagomycota</taxon>
        <taxon>Kickxellomycotina</taxon>
        <taxon>Harpellomycetes</taxon>
        <taxon>Harpellales</taxon>
        <taxon>Legeriomycetaceae</taxon>
        <taxon>Zancudomyces</taxon>
    </lineage>
</organism>
<reference evidence="3" key="1">
    <citation type="submission" date="2017-01" db="EMBL/GenBank/DDBJ databases">
        <authorList>
            <person name="Wang Y."/>
            <person name="White M."/>
            <person name="Kvist S."/>
            <person name="Moncalvo J.-M."/>
        </authorList>
    </citation>
    <scope>NUCLEOTIDE SEQUENCE [LARGE SCALE GENOMIC DNA]</scope>
    <source>
        <strain evidence="3">COL-18-3</strain>
    </source>
</reference>
<dbReference type="Proteomes" id="UP000188320">
    <property type="component" value="Unassembled WGS sequence"/>
</dbReference>
<dbReference type="GO" id="GO:0006508">
    <property type="term" value="P:proteolysis"/>
    <property type="evidence" value="ECO:0007669"/>
    <property type="project" value="InterPro"/>
</dbReference>
<dbReference type="OrthoDB" id="5597136at2759"/>
<dbReference type="InterPro" id="IPR021109">
    <property type="entry name" value="Peptidase_aspartic_dom_sf"/>
</dbReference>
<name>A0A1R1PEL7_ZANCU</name>
<dbReference type="PROSITE" id="PS00141">
    <property type="entry name" value="ASP_PROTEASE"/>
    <property type="match status" value="1"/>
</dbReference>
<dbReference type="EMBL" id="LSSK01001558">
    <property type="protein sequence ID" value="OMH79414.1"/>
    <property type="molecule type" value="Genomic_DNA"/>
</dbReference>
<dbReference type="Gene3D" id="2.40.70.10">
    <property type="entry name" value="Acid Proteases"/>
    <property type="match status" value="1"/>
</dbReference>
<evidence type="ECO:0000313" key="2">
    <source>
        <dbReference type="EMBL" id="OMH79414.1"/>
    </source>
</evidence>
<accession>A0A1R1PEL7</accession>
<keyword evidence="1" id="KW-0378">Hydrolase</keyword>
<dbReference type="Pfam" id="PF08284">
    <property type="entry name" value="RVP_2"/>
    <property type="match status" value="1"/>
</dbReference>
<dbReference type="CDD" id="cd00303">
    <property type="entry name" value="retropepsin_like"/>
    <property type="match status" value="1"/>
</dbReference>
<evidence type="ECO:0000313" key="3">
    <source>
        <dbReference type="Proteomes" id="UP000188320"/>
    </source>
</evidence>
<dbReference type="GO" id="GO:0004190">
    <property type="term" value="F:aspartic-type endopeptidase activity"/>
    <property type="evidence" value="ECO:0007669"/>
    <property type="project" value="UniProtKB-KW"/>
</dbReference>
<dbReference type="SUPFAM" id="SSF50630">
    <property type="entry name" value="Acid proteases"/>
    <property type="match status" value="1"/>
</dbReference>
<protein>
    <submittedName>
        <fullName evidence="2">Protein DDI1-like protein</fullName>
    </submittedName>
</protein>